<evidence type="ECO:0000313" key="3">
    <source>
        <dbReference type="EMBL" id="GAP32840.1"/>
    </source>
</evidence>
<evidence type="ECO:0000313" key="2">
    <source>
        <dbReference type="EMBL" id="APA99813.1"/>
    </source>
</evidence>
<gene>
    <name evidence="2" type="ORF">NS506_05770</name>
    <name evidence="3" type="ORF">NSK11_contig00185-0001</name>
</gene>
<dbReference type="GeneID" id="93376276"/>
<reference evidence="2 5" key="3">
    <citation type="submission" date="2016-10" db="EMBL/GenBank/DDBJ databases">
        <title>Genome sequence of Nocardia seriolae strain EM150506, isolated from Anguila japonica.</title>
        <authorList>
            <person name="Han H.-J."/>
        </authorList>
    </citation>
    <scope>NUCLEOTIDE SEQUENCE [LARGE SCALE GENOMIC DNA]</scope>
    <source>
        <strain evidence="2 5">EM150506</strain>
    </source>
</reference>
<organism evidence="3 4">
    <name type="scientific">Nocardia seriolae</name>
    <dbReference type="NCBI Taxonomy" id="37332"/>
    <lineage>
        <taxon>Bacteria</taxon>
        <taxon>Bacillati</taxon>
        <taxon>Actinomycetota</taxon>
        <taxon>Actinomycetes</taxon>
        <taxon>Mycobacteriales</taxon>
        <taxon>Nocardiaceae</taxon>
        <taxon>Nocardia</taxon>
    </lineage>
</organism>
<dbReference type="AlphaFoldDB" id="A0ABC9Z5J0"/>
<accession>A0ABC9Z5J0</accession>
<keyword evidence="4" id="KW-1185">Reference proteome</keyword>
<name>A0ABC9Z5J0_9NOCA</name>
<dbReference type="Proteomes" id="UP000037179">
    <property type="component" value="Unassembled WGS sequence"/>
</dbReference>
<dbReference type="InterPro" id="IPR009057">
    <property type="entry name" value="Homeodomain-like_sf"/>
</dbReference>
<proteinExistence type="predicted"/>
<dbReference type="EMBL" id="CP017839">
    <property type="protein sequence ID" value="APA99813.1"/>
    <property type="molecule type" value="Genomic_DNA"/>
</dbReference>
<keyword evidence="1" id="KW-0472">Membrane</keyword>
<dbReference type="Gene3D" id="1.10.357.10">
    <property type="entry name" value="Tetracycline Repressor, domain 2"/>
    <property type="match status" value="1"/>
</dbReference>
<sequence length="209" mass="22832">MTERKKWAGTDPHTRRAARLAALIDTGIALLGDPETPLTVRAVCRASGVTERYFYENFSDREDFVRRIYGEAGNRSQQVLVKAVSLADPHRVAEAAIDAFIDMLVNEPAVARVLLFTPFAEPSLGIQGISLAPTFVALVEVQLTGIEEADRRHLIALGVVGALTTLFMAYLDGTVSMGRDRFVEHCVLLVKRSALPFIDAPHESSKPGS</sequence>
<feature type="transmembrane region" description="Helical" evidence="1">
    <location>
        <begin position="154"/>
        <end position="171"/>
    </location>
</feature>
<dbReference type="KEGG" id="nsr:NS506_05770"/>
<dbReference type="EMBL" id="BBYQ01000185">
    <property type="protein sequence ID" value="GAP32840.1"/>
    <property type="molecule type" value="Genomic_DNA"/>
</dbReference>
<protein>
    <submittedName>
        <fullName evidence="3">TetR family transcriptional regulator</fullName>
    </submittedName>
</protein>
<dbReference type="RefSeq" id="WP_045440025.1">
    <property type="nucleotide sequence ID" value="NZ_AP017900.1"/>
</dbReference>
<reference evidence="3 4" key="2">
    <citation type="journal article" date="2016" name="Genome Announc.">
        <title>Draft Genome Sequence of Erythromycin- and Oxytetracycline-Sensitive Nocardia seriolae Strain U-1 (NBRC 110359).</title>
        <authorList>
            <person name="Imajoh M."/>
            <person name="Sukeda M."/>
            <person name="Shimizu M."/>
            <person name="Yamane J."/>
            <person name="Ohnishi K."/>
            <person name="Oshima S."/>
        </authorList>
    </citation>
    <scope>NUCLEOTIDE SEQUENCE [LARGE SCALE GENOMIC DNA]</scope>
    <source>
        <strain evidence="3 4">U-1</strain>
    </source>
</reference>
<evidence type="ECO:0000313" key="5">
    <source>
        <dbReference type="Proteomes" id="UP000180166"/>
    </source>
</evidence>
<evidence type="ECO:0000256" key="1">
    <source>
        <dbReference type="SAM" id="Phobius"/>
    </source>
</evidence>
<keyword evidence="1" id="KW-1133">Transmembrane helix</keyword>
<reference evidence="4" key="1">
    <citation type="submission" date="2015-07" db="EMBL/GenBank/DDBJ databases">
        <title>Nocardia seriolae U-1 whole genome shotgun sequence.</title>
        <authorList>
            <person name="Imajoh M."/>
            <person name="Fukumoto Y."/>
            <person name="Sukeda M."/>
            <person name="Yamane J."/>
            <person name="Yamasaki K."/>
            <person name="Shimizu M."/>
            <person name="Ohnishi K."/>
            <person name="Oshima S."/>
        </authorList>
    </citation>
    <scope>NUCLEOTIDE SEQUENCE [LARGE SCALE GENOMIC DNA]</scope>
    <source>
        <strain evidence="4">U-1</strain>
    </source>
</reference>
<evidence type="ECO:0000313" key="4">
    <source>
        <dbReference type="Proteomes" id="UP000037179"/>
    </source>
</evidence>
<dbReference type="SUPFAM" id="SSF46689">
    <property type="entry name" value="Homeodomain-like"/>
    <property type="match status" value="1"/>
</dbReference>
<keyword evidence="1" id="KW-0812">Transmembrane</keyword>
<dbReference type="Proteomes" id="UP000180166">
    <property type="component" value="Chromosome"/>
</dbReference>